<accession>A0ABD5BKV1</accession>
<protein>
    <submittedName>
        <fullName evidence="1">Uncharacterized protein</fullName>
    </submittedName>
</protein>
<reference evidence="1 2" key="1">
    <citation type="submission" date="2023-07" db="EMBL/GenBank/DDBJ databases">
        <title>Pathogens genome sequencing project 196.</title>
        <authorList>
            <person name="Cao X."/>
        </authorList>
    </citation>
    <scope>NUCLEOTIDE SEQUENCE [LARGE SCALE GENOMIC DNA]</scope>
    <source>
        <strain evidence="1 2">SM41</strain>
    </source>
</reference>
<comment type="caution">
    <text evidence="1">The sequence shown here is derived from an EMBL/GenBank/DDBJ whole genome shotgun (WGS) entry which is preliminary data.</text>
</comment>
<dbReference type="Proteomes" id="UP001234811">
    <property type="component" value="Unassembled WGS sequence"/>
</dbReference>
<gene>
    <name evidence="1" type="ORF">RF091_17840</name>
</gene>
<dbReference type="AlphaFoldDB" id="A0ABD5BKV1"/>
<evidence type="ECO:0000313" key="2">
    <source>
        <dbReference type="Proteomes" id="UP001234811"/>
    </source>
</evidence>
<dbReference type="EMBL" id="JAVIPQ010000310">
    <property type="protein sequence ID" value="MDQ9557362.1"/>
    <property type="molecule type" value="Genomic_DNA"/>
</dbReference>
<dbReference type="RefSeq" id="WP_141240897.1">
    <property type="nucleotide sequence ID" value="NZ_CBDHWN010000091.1"/>
</dbReference>
<sequence>MDSWCHATKTMRSLSLDVSASRCCEVGSKTEDSHINHLYINIEPTEPTEPTLFSLTCEKISLKVEVTLRVTPSSWQAVLVFSSAPPRTPRFAARMRKRQKTPEQYTAEFSINNLKIKGKTKTPVNMKT</sequence>
<name>A0ABD5BKV1_SERMA</name>
<evidence type="ECO:0000313" key="1">
    <source>
        <dbReference type="EMBL" id="MDQ9557362.1"/>
    </source>
</evidence>
<organism evidence="1 2">
    <name type="scientific">Serratia marcescens</name>
    <dbReference type="NCBI Taxonomy" id="615"/>
    <lineage>
        <taxon>Bacteria</taxon>
        <taxon>Pseudomonadati</taxon>
        <taxon>Pseudomonadota</taxon>
        <taxon>Gammaproteobacteria</taxon>
        <taxon>Enterobacterales</taxon>
        <taxon>Yersiniaceae</taxon>
        <taxon>Serratia</taxon>
    </lineage>
</organism>
<proteinExistence type="predicted"/>